<dbReference type="InterPro" id="IPR036514">
    <property type="entry name" value="SGNH_hydro_sf"/>
</dbReference>
<dbReference type="Gene3D" id="3.40.50.1110">
    <property type="entry name" value="SGNH hydrolase"/>
    <property type="match status" value="1"/>
</dbReference>
<sequence length="492" mass="57339">MRKTIIRISGFLLILVFALGYYKSIFSFKSADGIGQMEQFYNQPENSIDVLVLGSSHAFVNFNNGTLYDEYGIASYNLGATTQPIWNTYYYLKEALKTQTPELIVLEGYMLGYDKKYLDDPLNFKNFCGMKWSENKIEAIKTGTPPQRVQDFIMEYPVYHTRYSSLQKGDFLDDFGSESRDYNWFNEDWKGQYLFNTAAPQVYHDLSVIDYKKELFPKTEKYYRKILELAQEKDIPVLIVITPFDLLDDLEKYQARYNRAEEIAEEYDVTFLNFQTRLEELGLDLNSDYRDACHLTVWGSVKYSRYIGNYIKEHYKISDRRGDSKYISWANNAAYTNRYYIDSLLKYQTSLADISNRIEDPNYWVIISTAGKCDTSDTQIRSFLEQQGITETDSQGIWLKQDGKLTWTSCDGDSKIYVSNDYRDFRLMYDKESDKTGTDANTDSVTNNCVIDNTIYNDKVKNGLNVTIYDSQINIVIDDFGVNKDDNYSIVR</sequence>
<organism evidence="1 2">
    <name type="scientific">Pseudobutyrivibrio xylanivorans</name>
    <dbReference type="NCBI Taxonomy" id="185007"/>
    <lineage>
        <taxon>Bacteria</taxon>
        <taxon>Bacillati</taxon>
        <taxon>Bacillota</taxon>
        <taxon>Clostridia</taxon>
        <taxon>Lachnospirales</taxon>
        <taxon>Lachnospiraceae</taxon>
        <taxon>Pseudobutyrivibrio</taxon>
    </lineage>
</organism>
<dbReference type="SUPFAM" id="SSF52266">
    <property type="entry name" value="SGNH hydrolase"/>
    <property type="match status" value="1"/>
</dbReference>
<evidence type="ECO:0008006" key="3">
    <source>
        <dbReference type="Google" id="ProtNLM"/>
    </source>
</evidence>
<evidence type="ECO:0000313" key="2">
    <source>
        <dbReference type="Proteomes" id="UP000199428"/>
    </source>
</evidence>
<reference evidence="1 2" key="1">
    <citation type="submission" date="2016-10" db="EMBL/GenBank/DDBJ databases">
        <authorList>
            <person name="de Groot N.N."/>
        </authorList>
    </citation>
    <scope>NUCLEOTIDE SEQUENCE [LARGE SCALE GENOMIC DNA]</scope>
    <source>
        <strain evidence="1 2">DSM 10317</strain>
    </source>
</reference>
<dbReference type="AlphaFoldDB" id="A0A1G5RWX8"/>
<accession>A0A1G5RWX8</accession>
<name>A0A1G5RWX8_PSEXY</name>
<protein>
    <recommendedName>
        <fullName evidence="3">SGNH/GDSL hydrolase family protein</fullName>
    </recommendedName>
</protein>
<evidence type="ECO:0000313" key="1">
    <source>
        <dbReference type="EMBL" id="SCZ78622.1"/>
    </source>
</evidence>
<proteinExistence type="predicted"/>
<gene>
    <name evidence="1" type="ORF">SAMN02910350_01364</name>
</gene>
<dbReference type="EMBL" id="FMWK01000006">
    <property type="protein sequence ID" value="SCZ78622.1"/>
    <property type="molecule type" value="Genomic_DNA"/>
</dbReference>
<dbReference type="Proteomes" id="UP000199428">
    <property type="component" value="Unassembled WGS sequence"/>
</dbReference>
<dbReference type="RefSeq" id="WP_090162277.1">
    <property type="nucleotide sequence ID" value="NZ_FMWK01000006.1"/>
</dbReference>